<dbReference type="EMBL" id="JBHSEG010000008">
    <property type="protein sequence ID" value="MFC4455126.1"/>
    <property type="molecule type" value="Genomic_DNA"/>
</dbReference>
<evidence type="ECO:0000313" key="2">
    <source>
        <dbReference type="Proteomes" id="UP001595939"/>
    </source>
</evidence>
<evidence type="ECO:0008006" key="3">
    <source>
        <dbReference type="Google" id="ProtNLM"/>
    </source>
</evidence>
<keyword evidence="2" id="KW-1185">Reference proteome</keyword>
<dbReference type="RefSeq" id="WP_380129844.1">
    <property type="nucleotide sequence ID" value="NZ_JBHSEG010000008.1"/>
</dbReference>
<evidence type="ECO:0000313" key="1">
    <source>
        <dbReference type="EMBL" id="MFC4455126.1"/>
    </source>
</evidence>
<protein>
    <recommendedName>
        <fullName evidence="3">Transposase</fullName>
    </recommendedName>
</protein>
<sequence length="62" mass="7533">MEDVLHRFVHRRFSVWSSLVGHSKLWLRNKKLTRAEEQTCQEALLSEQFEQRTRIDVFESDQ</sequence>
<reference evidence="2" key="1">
    <citation type="journal article" date="2019" name="Int. J. Syst. Evol. Microbiol.">
        <title>The Global Catalogue of Microorganisms (GCM) 10K type strain sequencing project: providing services to taxonomists for standard genome sequencing and annotation.</title>
        <authorList>
            <consortium name="The Broad Institute Genomics Platform"/>
            <consortium name="The Broad Institute Genome Sequencing Center for Infectious Disease"/>
            <person name="Wu L."/>
            <person name="Ma J."/>
        </authorList>
    </citation>
    <scope>NUCLEOTIDE SEQUENCE [LARGE SCALE GENOMIC DNA]</scope>
    <source>
        <strain evidence="2">CCUG 39970</strain>
    </source>
</reference>
<comment type="caution">
    <text evidence="1">The sequence shown here is derived from an EMBL/GenBank/DDBJ whole genome shotgun (WGS) entry which is preliminary data.</text>
</comment>
<accession>A0ABV8Y808</accession>
<dbReference type="Proteomes" id="UP001595939">
    <property type="component" value="Unassembled WGS sequence"/>
</dbReference>
<proteinExistence type="predicted"/>
<gene>
    <name evidence="1" type="ORF">ACFO0P_15210</name>
</gene>
<organism evidence="1 2">
    <name type="scientific">Deinococcus sonorensis</name>
    <dbReference type="NCBI Taxonomy" id="309891"/>
    <lineage>
        <taxon>Bacteria</taxon>
        <taxon>Thermotogati</taxon>
        <taxon>Deinococcota</taxon>
        <taxon>Deinococci</taxon>
        <taxon>Deinococcales</taxon>
        <taxon>Deinococcaceae</taxon>
        <taxon>Deinococcus</taxon>
    </lineage>
</organism>
<name>A0ABV8Y808_9DEIO</name>